<dbReference type="InterPro" id="IPR036102">
    <property type="entry name" value="OsmC/Ohrsf"/>
</dbReference>
<sequence length="123" mass="13750">MEEDMANLTLAYTASTNSSGIEGRTICNARTNHWISDDGGGDAVYSGELFLSGISSCAVNMVERLARNDHIALQWMDVGLESYRDTDADHGDLTLYDAIRIKFEMWGVDDEDAINLVELWKKR</sequence>
<dbReference type="Gene3D" id="3.30.300.20">
    <property type="match status" value="1"/>
</dbReference>
<dbReference type="AlphaFoldDB" id="A0A381SUW7"/>
<reference evidence="1" key="1">
    <citation type="submission" date="2018-05" db="EMBL/GenBank/DDBJ databases">
        <authorList>
            <person name="Lanie J.A."/>
            <person name="Ng W.-L."/>
            <person name="Kazmierczak K.M."/>
            <person name="Andrzejewski T.M."/>
            <person name="Davidsen T.M."/>
            <person name="Wayne K.J."/>
            <person name="Tettelin H."/>
            <person name="Glass J.I."/>
            <person name="Rusch D."/>
            <person name="Podicherti R."/>
            <person name="Tsui H.-C.T."/>
            <person name="Winkler M.E."/>
        </authorList>
    </citation>
    <scope>NUCLEOTIDE SEQUENCE</scope>
</reference>
<protein>
    <recommendedName>
        <fullName evidence="2">OsmC family protein</fullName>
    </recommendedName>
</protein>
<evidence type="ECO:0000313" key="1">
    <source>
        <dbReference type="EMBL" id="SVA07756.1"/>
    </source>
</evidence>
<dbReference type="SUPFAM" id="SSF82784">
    <property type="entry name" value="OsmC-like"/>
    <property type="match status" value="1"/>
</dbReference>
<evidence type="ECO:0008006" key="2">
    <source>
        <dbReference type="Google" id="ProtNLM"/>
    </source>
</evidence>
<dbReference type="InterPro" id="IPR015946">
    <property type="entry name" value="KH_dom-like_a/b"/>
</dbReference>
<name>A0A381SUW7_9ZZZZ</name>
<dbReference type="EMBL" id="UINC01003605">
    <property type="protein sequence ID" value="SVA07756.1"/>
    <property type="molecule type" value="Genomic_DNA"/>
</dbReference>
<proteinExistence type="predicted"/>
<organism evidence="1">
    <name type="scientific">marine metagenome</name>
    <dbReference type="NCBI Taxonomy" id="408172"/>
    <lineage>
        <taxon>unclassified sequences</taxon>
        <taxon>metagenomes</taxon>
        <taxon>ecological metagenomes</taxon>
    </lineage>
</organism>
<accession>A0A381SUW7</accession>
<gene>
    <name evidence="1" type="ORF">METZ01_LOCUS60610</name>
</gene>